<dbReference type="GeneID" id="125423673"/>
<comment type="similarity">
    <text evidence="2">Belongs to the LAZY family.</text>
</comment>
<gene>
    <name evidence="5" type="primary">LOC125423673</name>
</gene>
<evidence type="ECO:0000313" key="5">
    <source>
        <dbReference type="RefSeq" id="XP_048334451.2"/>
    </source>
</evidence>
<evidence type="ECO:0000256" key="3">
    <source>
        <dbReference type="SAM" id="MobiDB-lite"/>
    </source>
</evidence>
<sequence>MKIFNWMQSKLDGAHGSKKPDSKSIHKNKVVGPGIEEFNDWPHGLLAIGTFGINNVNGDLQRSNFRGKTESSSEEHLESLTSEEVLGELQELNSLILLHEQINEQAASAPELEQKDTKNNLVPLEEFANIQSSLEAHEATTNNDNSDKSTGRNGGHKHSNIVVPSKGKNICLDNTKNSIGKKSLSFLLKKMFVCGSGFPPTSSLRDPIPESRMEKILRAILKKKVYPQSTSPSLATKKYLDNRNIPKSTNEDEIFEKTDDGSKWVKTDSEYIVLEI</sequence>
<dbReference type="PANTHER" id="PTHR34045:SF11">
    <property type="entry name" value="PH DOMAIN-CONTAINING PROTEIN"/>
    <property type="match status" value="1"/>
</dbReference>
<accession>A0ABM3IS73</accession>
<dbReference type="Proteomes" id="UP001652623">
    <property type="component" value="Chromosome 7"/>
</dbReference>
<name>A0ABM3IS73_ZIZJJ</name>
<reference evidence="5" key="1">
    <citation type="submission" date="2025-08" db="UniProtKB">
        <authorList>
            <consortium name="RefSeq"/>
        </authorList>
    </citation>
    <scope>IDENTIFICATION</scope>
    <source>
        <tissue evidence="5">Seedling</tissue>
    </source>
</reference>
<evidence type="ECO:0000256" key="2">
    <source>
        <dbReference type="ARBA" id="ARBA00024198"/>
    </source>
</evidence>
<proteinExistence type="inferred from homology"/>
<dbReference type="RefSeq" id="XP_048334451.2">
    <property type="nucleotide sequence ID" value="XM_048478494.2"/>
</dbReference>
<feature type="region of interest" description="Disordered" evidence="3">
    <location>
        <begin position="138"/>
        <end position="163"/>
    </location>
</feature>
<evidence type="ECO:0000256" key="1">
    <source>
        <dbReference type="ARBA" id="ARBA00022604"/>
    </source>
</evidence>
<keyword evidence="1" id="KW-0341">Growth regulation</keyword>
<dbReference type="InterPro" id="IPR044683">
    <property type="entry name" value="LAZY"/>
</dbReference>
<protein>
    <submittedName>
        <fullName evidence="5">Protein NEGATIVE GRAVITROPIC RESPONSE OF ROOTS</fullName>
    </submittedName>
</protein>
<keyword evidence="4" id="KW-1185">Reference proteome</keyword>
<organism evidence="4 5">
    <name type="scientific">Ziziphus jujuba</name>
    <name type="common">Chinese jujube</name>
    <name type="synonym">Ziziphus sativa</name>
    <dbReference type="NCBI Taxonomy" id="326968"/>
    <lineage>
        <taxon>Eukaryota</taxon>
        <taxon>Viridiplantae</taxon>
        <taxon>Streptophyta</taxon>
        <taxon>Embryophyta</taxon>
        <taxon>Tracheophyta</taxon>
        <taxon>Spermatophyta</taxon>
        <taxon>Magnoliopsida</taxon>
        <taxon>eudicotyledons</taxon>
        <taxon>Gunneridae</taxon>
        <taxon>Pentapetalae</taxon>
        <taxon>rosids</taxon>
        <taxon>fabids</taxon>
        <taxon>Rosales</taxon>
        <taxon>Rhamnaceae</taxon>
        <taxon>Paliureae</taxon>
        <taxon>Ziziphus</taxon>
    </lineage>
</organism>
<dbReference type="PANTHER" id="PTHR34045">
    <property type="entry name" value="OS03G0406300 PROTEIN"/>
    <property type="match status" value="1"/>
</dbReference>
<evidence type="ECO:0000313" key="4">
    <source>
        <dbReference type="Proteomes" id="UP001652623"/>
    </source>
</evidence>